<keyword evidence="4 5" id="KW-0472">Membrane</keyword>
<evidence type="ECO:0000313" key="6">
    <source>
        <dbReference type="EMBL" id="QQL44742.1"/>
    </source>
</evidence>
<feature type="transmembrane region" description="Helical" evidence="5">
    <location>
        <begin position="361"/>
        <end position="381"/>
    </location>
</feature>
<keyword evidence="5" id="KW-0813">Transport</keyword>
<dbReference type="KEGG" id="soa:G3M56_012810"/>
<protein>
    <submittedName>
        <fullName evidence="6">ABC transporter permease subunit</fullName>
    </submittedName>
</protein>
<dbReference type="InterPro" id="IPR035906">
    <property type="entry name" value="MetI-like_sf"/>
</dbReference>
<feature type="transmembrane region" description="Helical" evidence="5">
    <location>
        <begin position="93"/>
        <end position="111"/>
    </location>
</feature>
<reference evidence="6 7" key="1">
    <citation type="submission" date="2020-12" db="EMBL/GenBank/DDBJ databases">
        <title>Sulforoseuscoccus oceanibium gen. nov., sp. nov., a representative of the phylum Verrucomicrobia with special cytoplasmic membrane, and proposal of Sulforoseuscoccusaceae fam. nov.</title>
        <authorList>
            <person name="Xi F."/>
        </authorList>
    </citation>
    <scope>NUCLEOTIDE SEQUENCE [LARGE SCALE GENOMIC DNA]</scope>
    <source>
        <strain evidence="6 7">T37</strain>
    </source>
</reference>
<comment type="similarity">
    <text evidence="5">Belongs to the binding-protein-dependent transport system permease family.</text>
</comment>
<evidence type="ECO:0000256" key="1">
    <source>
        <dbReference type="ARBA" id="ARBA00004651"/>
    </source>
</evidence>
<dbReference type="PANTHER" id="PTHR30325">
    <property type="entry name" value="MEMBRANE COMPONENT OF ABC TRANSPORTER"/>
    <property type="match status" value="1"/>
</dbReference>
<feature type="transmembrane region" description="Helical" evidence="5">
    <location>
        <begin position="443"/>
        <end position="469"/>
    </location>
</feature>
<gene>
    <name evidence="6" type="ORF">G3M56_012810</name>
</gene>
<name>A0A6B3L516_9BACT</name>
<dbReference type="Proteomes" id="UP000475117">
    <property type="component" value="Chromosome"/>
</dbReference>
<evidence type="ECO:0000313" key="7">
    <source>
        <dbReference type="Proteomes" id="UP000475117"/>
    </source>
</evidence>
<dbReference type="PANTHER" id="PTHR30325:SF0">
    <property type="entry name" value="INNER MEMBRANE ABC TRANSPORTER PERMEASE PROTEIN YEJE"/>
    <property type="match status" value="1"/>
</dbReference>
<dbReference type="GO" id="GO:0005886">
    <property type="term" value="C:plasma membrane"/>
    <property type="evidence" value="ECO:0007669"/>
    <property type="project" value="UniProtKB-SubCell"/>
</dbReference>
<proteinExistence type="inferred from homology"/>
<dbReference type="SUPFAM" id="SSF161098">
    <property type="entry name" value="MetI-like"/>
    <property type="match status" value="1"/>
</dbReference>
<keyword evidence="3 5" id="KW-1133">Transmembrane helix</keyword>
<dbReference type="Gene3D" id="1.10.3720.10">
    <property type="entry name" value="MetI-like"/>
    <property type="match status" value="1"/>
</dbReference>
<dbReference type="PROSITE" id="PS50928">
    <property type="entry name" value="ABC_TM1"/>
    <property type="match status" value="1"/>
</dbReference>
<organism evidence="6 7">
    <name type="scientific">Sulfuriroseicoccus oceanibius</name>
    <dbReference type="NCBI Taxonomy" id="2707525"/>
    <lineage>
        <taxon>Bacteria</taxon>
        <taxon>Pseudomonadati</taxon>
        <taxon>Verrucomicrobiota</taxon>
        <taxon>Verrucomicrobiia</taxon>
        <taxon>Verrucomicrobiales</taxon>
        <taxon>Verrucomicrobiaceae</taxon>
        <taxon>Sulfuriroseicoccus</taxon>
    </lineage>
</organism>
<feature type="transmembrane region" description="Helical" evidence="5">
    <location>
        <begin position="387"/>
        <end position="407"/>
    </location>
</feature>
<evidence type="ECO:0000256" key="3">
    <source>
        <dbReference type="ARBA" id="ARBA00022989"/>
    </source>
</evidence>
<dbReference type="AlphaFoldDB" id="A0A6B3L516"/>
<comment type="subcellular location">
    <subcellularLocation>
        <location evidence="1 5">Cell membrane</location>
        <topology evidence="1 5">Multi-pass membrane protein</topology>
    </subcellularLocation>
</comment>
<evidence type="ECO:0000256" key="5">
    <source>
        <dbReference type="RuleBase" id="RU363032"/>
    </source>
</evidence>
<dbReference type="InterPro" id="IPR000515">
    <property type="entry name" value="MetI-like"/>
</dbReference>
<sequence>MIRKLAWLLIALSVVAIVAELFALQLPTLRWPFNVSREIPALGWQGEKFIPVFGYLFWLVGILAGAGLLFKFKPGYKLTPITERRLKRFKENRRGYVSFLILIVMMVIAALDHVIVGNEALAVKYNGKWQFPAFVLEQPMGKDFGLEGDAALTKPNYRKLKLAFEDADEGNVVIMPLVPYAPTGDTQSTQTSPLEKREDGKIYLPGKDEVFSGIAIRLYDPRNPDRMHTRMQIRDGLLDKETNGWSATGERVLSVSYSAGEMVEDTLHWTGEGSVDEFLTAGDALPIRQAFANPAPPLPENGHLLGTTSQGYDVLAYLYGGLQVNFKAALVYIPLIYTIGITVGLLMGFFGGTFDLIVQRLIEIFSNIPFLFVIVIVSGSVPDQWKGLAPVLGILVVFGWMGMTYLMRTAALKEKQRDYVAAARVIGCSTPTIIFRHILPNAVAILVTLVPFSISGLIMALTSLDYLGYGLPESYATWGRLLKDGLDNLSASWLATSAFLALVATLILVTFVGEAVRDAFDPKKFTTYR</sequence>
<dbReference type="EMBL" id="CP066776">
    <property type="protein sequence ID" value="QQL44742.1"/>
    <property type="molecule type" value="Genomic_DNA"/>
</dbReference>
<dbReference type="CDD" id="cd06261">
    <property type="entry name" value="TM_PBP2"/>
    <property type="match status" value="1"/>
</dbReference>
<accession>A0A6B3L516</accession>
<evidence type="ECO:0000256" key="2">
    <source>
        <dbReference type="ARBA" id="ARBA00022692"/>
    </source>
</evidence>
<keyword evidence="7" id="KW-1185">Reference proteome</keyword>
<dbReference type="RefSeq" id="WP_164365143.1">
    <property type="nucleotide sequence ID" value="NZ_CP066776.1"/>
</dbReference>
<feature type="transmembrane region" description="Helical" evidence="5">
    <location>
        <begin position="52"/>
        <end position="72"/>
    </location>
</feature>
<evidence type="ECO:0000256" key="4">
    <source>
        <dbReference type="ARBA" id="ARBA00023136"/>
    </source>
</evidence>
<feature type="transmembrane region" description="Helical" evidence="5">
    <location>
        <begin position="329"/>
        <end position="349"/>
    </location>
</feature>
<keyword evidence="2 5" id="KW-0812">Transmembrane</keyword>
<dbReference type="GO" id="GO:0042884">
    <property type="term" value="P:microcin transport"/>
    <property type="evidence" value="ECO:0007669"/>
    <property type="project" value="TreeGrafter"/>
</dbReference>
<dbReference type="GO" id="GO:0055085">
    <property type="term" value="P:transmembrane transport"/>
    <property type="evidence" value="ECO:0007669"/>
    <property type="project" value="InterPro"/>
</dbReference>
<dbReference type="Pfam" id="PF00528">
    <property type="entry name" value="BPD_transp_1"/>
    <property type="match status" value="1"/>
</dbReference>
<feature type="transmembrane region" description="Helical" evidence="5">
    <location>
        <begin position="489"/>
        <end position="513"/>
    </location>
</feature>